<reference evidence="3" key="1">
    <citation type="journal article" date="2019" name="Int. J. Syst. Evol. Microbiol.">
        <title>The Global Catalogue of Microorganisms (GCM) 10K type strain sequencing project: providing services to taxonomists for standard genome sequencing and annotation.</title>
        <authorList>
            <consortium name="The Broad Institute Genomics Platform"/>
            <consortium name="The Broad Institute Genome Sequencing Center for Infectious Disease"/>
            <person name="Wu L."/>
            <person name="Ma J."/>
        </authorList>
    </citation>
    <scope>NUCLEOTIDE SEQUENCE [LARGE SCALE GENOMIC DNA]</scope>
    <source>
        <strain evidence="3">CGMCC 1.15774</strain>
    </source>
</reference>
<dbReference type="InterPro" id="IPR043727">
    <property type="entry name" value="Lmo0937-like"/>
</dbReference>
<dbReference type="NCBIfam" id="NF033488">
    <property type="entry name" value="lmo0937_fam_TM"/>
    <property type="match status" value="1"/>
</dbReference>
<keyword evidence="1" id="KW-1133">Transmembrane helix</keyword>
<organism evidence="2 3">
    <name type="scientific">Flagellimonas marina</name>
    <dbReference type="NCBI Taxonomy" id="1775168"/>
    <lineage>
        <taxon>Bacteria</taxon>
        <taxon>Pseudomonadati</taxon>
        <taxon>Bacteroidota</taxon>
        <taxon>Flavobacteriia</taxon>
        <taxon>Flavobacteriales</taxon>
        <taxon>Flavobacteriaceae</taxon>
        <taxon>Flagellimonas</taxon>
    </lineage>
</organism>
<dbReference type="Pfam" id="PF18919">
    <property type="entry name" value="DUF5670"/>
    <property type="match status" value="1"/>
</dbReference>
<accession>A0ABV8PPN0</accession>
<gene>
    <name evidence="2" type="ORF">ACFOWS_13385</name>
</gene>
<keyword evidence="3" id="KW-1185">Reference proteome</keyword>
<protein>
    <submittedName>
        <fullName evidence="2">Lmo0937 family membrane protein</fullName>
    </submittedName>
</protein>
<dbReference type="RefSeq" id="WP_366587468.1">
    <property type="nucleotide sequence ID" value="NZ_JBHSCL010000007.1"/>
</dbReference>
<keyword evidence="1" id="KW-0812">Transmembrane</keyword>
<comment type="caution">
    <text evidence="2">The sequence shown here is derived from an EMBL/GenBank/DDBJ whole genome shotgun (WGS) entry which is preliminary data.</text>
</comment>
<evidence type="ECO:0000256" key="1">
    <source>
        <dbReference type="SAM" id="Phobius"/>
    </source>
</evidence>
<feature type="transmembrane region" description="Helical" evidence="1">
    <location>
        <begin position="31"/>
        <end position="49"/>
    </location>
</feature>
<name>A0ABV8PPN0_9FLAO</name>
<sequence length="55" mass="5972">MRALLWLVAVICIIVWVLGFFGIVAGIGTSSLIHILLVIAIIAVLYNIISGRRPL</sequence>
<dbReference type="EMBL" id="JBHSCL010000007">
    <property type="protein sequence ID" value="MFC4221140.1"/>
    <property type="molecule type" value="Genomic_DNA"/>
</dbReference>
<dbReference type="Proteomes" id="UP001595841">
    <property type="component" value="Unassembled WGS sequence"/>
</dbReference>
<feature type="transmembrane region" description="Helical" evidence="1">
    <location>
        <begin position="5"/>
        <end position="25"/>
    </location>
</feature>
<evidence type="ECO:0000313" key="3">
    <source>
        <dbReference type="Proteomes" id="UP001595841"/>
    </source>
</evidence>
<evidence type="ECO:0000313" key="2">
    <source>
        <dbReference type="EMBL" id="MFC4221140.1"/>
    </source>
</evidence>
<proteinExistence type="predicted"/>
<keyword evidence="1" id="KW-0472">Membrane</keyword>